<reference evidence="2" key="2">
    <citation type="submission" date="2020-09" db="EMBL/GenBank/DDBJ databases">
        <authorList>
            <person name="Sun Q."/>
            <person name="Ohkuma M."/>
        </authorList>
    </citation>
    <scope>NUCLEOTIDE SEQUENCE</scope>
    <source>
        <strain evidence="2">JCM 1480</strain>
    </source>
</reference>
<accession>A0A8H9L0G3</accession>
<keyword evidence="5" id="KW-1185">Reference proteome</keyword>
<evidence type="ECO:0000313" key="3">
    <source>
        <dbReference type="EMBL" id="MBM7803661.1"/>
    </source>
</evidence>
<dbReference type="EMBL" id="JAFBCG010000001">
    <property type="protein sequence ID" value="MBM7803661.1"/>
    <property type="molecule type" value="Genomic_DNA"/>
</dbReference>
<evidence type="ECO:0000256" key="1">
    <source>
        <dbReference type="SAM" id="MobiDB-lite"/>
    </source>
</evidence>
<evidence type="ECO:0000313" key="5">
    <source>
        <dbReference type="Proteomes" id="UP000746584"/>
    </source>
</evidence>
<evidence type="ECO:0000313" key="4">
    <source>
        <dbReference type="Proteomes" id="UP000648535"/>
    </source>
</evidence>
<dbReference type="EMBL" id="BMOI01000006">
    <property type="protein sequence ID" value="GGK98768.1"/>
    <property type="molecule type" value="Genomic_DNA"/>
</dbReference>
<dbReference type="Proteomes" id="UP000648535">
    <property type="component" value="Unassembled WGS sequence"/>
</dbReference>
<evidence type="ECO:0000313" key="2">
    <source>
        <dbReference type="EMBL" id="GGK98768.1"/>
    </source>
</evidence>
<proteinExistence type="predicted"/>
<reference evidence="2" key="1">
    <citation type="journal article" date="2014" name="Int. J. Syst. Evol. Microbiol.">
        <title>Complete genome sequence of Corynebacterium casei LMG S-19264T (=DSM 44701T), isolated from a smear-ripened cheese.</title>
        <authorList>
            <consortium name="US DOE Joint Genome Institute (JGI-PGF)"/>
            <person name="Walter F."/>
            <person name="Albersmeier A."/>
            <person name="Kalinowski J."/>
            <person name="Ruckert C."/>
        </authorList>
    </citation>
    <scope>NUCLEOTIDE SEQUENCE</scope>
    <source>
        <strain evidence="2">JCM 1480</strain>
    </source>
</reference>
<feature type="region of interest" description="Disordered" evidence="1">
    <location>
        <begin position="20"/>
        <end position="76"/>
    </location>
</feature>
<dbReference type="Proteomes" id="UP000746584">
    <property type="component" value="Unassembled WGS sequence"/>
</dbReference>
<protein>
    <submittedName>
        <fullName evidence="2">Uncharacterized protein</fullName>
    </submittedName>
</protein>
<name>A0A8H9L0G3_9MICO</name>
<sequence length="76" mass="8149">MSDTSAEHSRALADQLRETALKNLGRSGPHRSAISGRFITPGYASRNPATTTTEMAGGSSTTSRSTERLSRKSRKP</sequence>
<organism evidence="2 4">
    <name type="scientific">Curtobacterium luteum</name>
    <dbReference type="NCBI Taxonomy" id="33881"/>
    <lineage>
        <taxon>Bacteria</taxon>
        <taxon>Bacillati</taxon>
        <taxon>Actinomycetota</taxon>
        <taxon>Actinomycetes</taxon>
        <taxon>Micrococcales</taxon>
        <taxon>Microbacteriaceae</taxon>
        <taxon>Curtobacterium</taxon>
    </lineage>
</organism>
<comment type="caution">
    <text evidence="2">The sequence shown here is derived from an EMBL/GenBank/DDBJ whole genome shotgun (WGS) entry which is preliminary data.</text>
</comment>
<dbReference type="RefSeq" id="WP_175327787.1">
    <property type="nucleotide sequence ID" value="NZ_BMOI01000006.1"/>
</dbReference>
<gene>
    <name evidence="2" type="ORF">GCM10009769_16230</name>
    <name evidence="3" type="ORF">JOE58_002912</name>
</gene>
<dbReference type="AlphaFoldDB" id="A0A8H9L0G3"/>
<reference evidence="3 5" key="3">
    <citation type="submission" date="2021-01" db="EMBL/GenBank/DDBJ databases">
        <title>Sequencing the genomes of 1000 actinobacteria strains.</title>
        <authorList>
            <person name="Klenk H.-P."/>
        </authorList>
    </citation>
    <scope>NUCLEOTIDE SEQUENCE [LARGE SCALE GENOMIC DNA]</scope>
    <source>
        <strain evidence="3 5">DSM 20542</strain>
    </source>
</reference>